<proteinExistence type="predicted"/>
<organism evidence="1 2">
    <name type="scientific">Eumeta variegata</name>
    <name type="common">Bagworm moth</name>
    <name type="synonym">Eumeta japonica</name>
    <dbReference type="NCBI Taxonomy" id="151549"/>
    <lineage>
        <taxon>Eukaryota</taxon>
        <taxon>Metazoa</taxon>
        <taxon>Ecdysozoa</taxon>
        <taxon>Arthropoda</taxon>
        <taxon>Hexapoda</taxon>
        <taxon>Insecta</taxon>
        <taxon>Pterygota</taxon>
        <taxon>Neoptera</taxon>
        <taxon>Endopterygota</taxon>
        <taxon>Lepidoptera</taxon>
        <taxon>Glossata</taxon>
        <taxon>Ditrysia</taxon>
        <taxon>Tineoidea</taxon>
        <taxon>Psychidae</taxon>
        <taxon>Oiketicinae</taxon>
        <taxon>Eumeta</taxon>
    </lineage>
</organism>
<dbReference type="GO" id="GO:0003676">
    <property type="term" value="F:nucleic acid binding"/>
    <property type="evidence" value="ECO:0007669"/>
    <property type="project" value="InterPro"/>
</dbReference>
<sequence length="153" mass="17918">MIIQKEENHGDYLTTRQHPQQNRIFIEKNSFCAFGGISWVWCITSCLIHTMNTNSRHDRIILLRDITPPHVAVSVKNYLKTLVWEVLPHPPYSLDIGPSDYHLFRSMAHALSEQRFTSYEDTNNWVDAWIISKIRSFSDLKSEHCLKDRKSSC</sequence>
<protein>
    <submittedName>
        <fullName evidence="1">Mariner Mos1 transposase</fullName>
    </submittedName>
</protein>
<dbReference type="AlphaFoldDB" id="A0A4C1WHK8"/>
<dbReference type="InterPro" id="IPR052709">
    <property type="entry name" value="Transposase-MT_Hybrid"/>
</dbReference>
<dbReference type="Proteomes" id="UP000299102">
    <property type="component" value="Unassembled WGS sequence"/>
</dbReference>
<name>A0A4C1WHK8_EUMVA</name>
<reference evidence="1 2" key="1">
    <citation type="journal article" date="2019" name="Commun. Biol.">
        <title>The bagworm genome reveals a unique fibroin gene that provides high tensile strength.</title>
        <authorList>
            <person name="Kono N."/>
            <person name="Nakamura H."/>
            <person name="Ohtoshi R."/>
            <person name="Tomita M."/>
            <person name="Numata K."/>
            <person name="Arakawa K."/>
        </authorList>
    </citation>
    <scope>NUCLEOTIDE SEQUENCE [LARGE SCALE GENOMIC DNA]</scope>
</reference>
<evidence type="ECO:0000313" key="2">
    <source>
        <dbReference type="Proteomes" id="UP000299102"/>
    </source>
</evidence>
<comment type="caution">
    <text evidence="1">The sequence shown here is derived from an EMBL/GenBank/DDBJ whole genome shotgun (WGS) entry which is preliminary data.</text>
</comment>
<evidence type="ECO:0000313" key="1">
    <source>
        <dbReference type="EMBL" id="GBP49595.1"/>
    </source>
</evidence>
<gene>
    <name evidence="1" type="ORF">EVAR_97892_1</name>
</gene>
<accession>A0A4C1WHK8</accession>
<dbReference type="STRING" id="151549.A0A4C1WHK8"/>
<dbReference type="InterPro" id="IPR036397">
    <property type="entry name" value="RNaseH_sf"/>
</dbReference>
<keyword evidence="2" id="KW-1185">Reference proteome</keyword>
<dbReference type="Gene3D" id="3.30.420.10">
    <property type="entry name" value="Ribonuclease H-like superfamily/Ribonuclease H"/>
    <property type="match status" value="1"/>
</dbReference>
<dbReference type="EMBL" id="BGZK01000548">
    <property type="protein sequence ID" value="GBP49595.1"/>
    <property type="molecule type" value="Genomic_DNA"/>
</dbReference>
<dbReference type="PANTHER" id="PTHR46060:SF1">
    <property type="entry name" value="MARINER MOS1 TRANSPOSASE-LIKE PROTEIN"/>
    <property type="match status" value="1"/>
</dbReference>
<dbReference type="PANTHER" id="PTHR46060">
    <property type="entry name" value="MARINER MOS1 TRANSPOSASE-LIKE PROTEIN"/>
    <property type="match status" value="1"/>
</dbReference>
<dbReference type="OrthoDB" id="616263at2759"/>